<name>A0A4U9IBL3_9ENTR</name>
<proteinExistence type="predicted"/>
<dbReference type="Proteomes" id="UP000310719">
    <property type="component" value="Chromosome"/>
</dbReference>
<dbReference type="AlphaFoldDB" id="A0A4U9IBL3"/>
<evidence type="ECO:0000313" key="1">
    <source>
        <dbReference type="EMBL" id="VTP73571.1"/>
    </source>
</evidence>
<gene>
    <name evidence="1" type="ORF">NCTC13032_05296</name>
</gene>
<protein>
    <submittedName>
        <fullName evidence="1">Uncharacterized protein</fullName>
    </submittedName>
</protein>
<reference evidence="1 2" key="1">
    <citation type="submission" date="2019-05" db="EMBL/GenBank/DDBJ databases">
        <authorList>
            <consortium name="Pathogen Informatics"/>
        </authorList>
    </citation>
    <scope>NUCLEOTIDE SEQUENCE [LARGE SCALE GENOMIC DNA]</scope>
    <source>
        <strain evidence="1 2">NCTC13032</strain>
    </source>
</reference>
<sequence length="156" mass="16845">MGLRDGNGLTHFIKVTKFAVTERVVQQLPFFLAKRCPARPRYAETGTCSAKLPAIPFMALSSPTPKVVKSAAKPFAARVAIGRVGGVQFIGTTNPANIRAGDNVIEKLQIVVAWHTKQMIGTTICKAVQQVIGDGVGGLHDYYPYNVDFTLSIEEA</sequence>
<dbReference type="EMBL" id="LR590464">
    <property type="protein sequence ID" value="VTP73571.1"/>
    <property type="molecule type" value="Genomic_DNA"/>
</dbReference>
<evidence type="ECO:0000313" key="2">
    <source>
        <dbReference type="Proteomes" id="UP000310719"/>
    </source>
</evidence>
<accession>A0A4U9IBL3</accession>
<organism evidence="1 2">
    <name type="scientific">Leclercia adecarboxylata</name>
    <dbReference type="NCBI Taxonomy" id="83655"/>
    <lineage>
        <taxon>Bacteria</taxon>
        <taxon>Pseudomonadati</taxon>
        <taxon>Pseudomonadota</taxon>
        <taxon>Gammaproteobacteria</taxon>
        <taxon>Enterobacterales</taxon>
        <taxon>Enterobacteriaceae</taxon>
        <taxon>Leclercia</taxon>
    </lineage>
</organism>